<dbReference type="EMBL" id="AZFJ01000057">
    <property type="protein sequence ID" value="KRL84906.1"/>
    <property type="molecule type" value="Genomic_DNA"/>
</dbReference>
<feature type="transmembrane region" description="Helical" evidence="1">
    <location>
        <begin position="384"/>
        <end position="403"/>
    </location>
</feature>
<evidence type="ECO:0000256" key="1">
    <source>
        <dbReference type="SAM" id="Phobius"/>
    </source>
</evidence>
<proteinExistence type="predicted"/>
<accession>A0A0R1U0K1</accession>
<feature type="transmembrane region" description="Helical" evidence="1">
    <location>
        <begin position="415"/>
        <end position="436"/>
    </location>
</feature>
<dbReference type="STRING" id="1423783.FC50_GL001919"/>
<protein>
    <recommendedName>
        <fullName evidence="4">Glycosyltransferase RgtA/B/C/D-like domain-containing protein</fullName>
    </recommendedName>
</protein>
<keyword evidence="1" id="KW-0812">Transmembrane</keyword>
<feature type="transmembrane region" description="Helical" evidence="1">
    <location>
        <begin position="448"/>
        <end position="466"/>
    </location>
</feature>
<keyword evidence="1" id="KW-0472">Membrane</keyword>
<keyword evidence="3" id="KW-1185">Reference proteome</keyword>
<comment type="caution">
    <text evidence="2">The sequence shown here is derived from an EMBL/GenBank/DDBJ whole genome shotgun (WGS) entry which is preliminary data.</text>
</comment>
<evidence type="ECO:0000313" key="2">
    <source>
        <dbReference type="EMBL" id="KRL84906.1"/>
    </source>
</evidence>
<reference evidence="2 3" key="1">
    <citation type="journal article" date="2015" name="Genome Announc.">
        <title>Expanding the biotechnology potential of lactobacilli through comparative genomics of 213 strains and associated genera.</title>
        <authorList>
            <person name="Sun Z."/>
            <person name="Harris H.M."/>
            <person name="McCann A."/>
            <person name="Guo C."/>
            <person name="Argimon S."/>
            <person name="Zhang W."/>
            <person name="Yang X."/>
            <person name="Jeffery I.B."/>
            <person name="Cooney J.C."/>
            <person name="Kagawa T.F."/>
            <person name="Liu W."/>
            <person name="Song Y."/>
            <person name="Salvetti E."/>
            <person name="Wrobel A."/>
            <person name="Rasinkangas P."/>
            <person name="Parkhill J."/>
            <person name="Rea M.C."/>
            <person name="O'Sullivan O."/>
            <person name="Ritari J."/>
            <person name="Douillard F.P."/>
            <person name="Paul Ross R."/>
            <person name="Yang R."/>
            <person name="Briner A.E."/>
            <person name="Felis G.E."/>
            <person name="de Vos W.M."/>
            <person name="Barrangou R."/>
            <person name="Klaenhammer T.R."/>
            <person name="Caufield P.W."/>
            <person name="Cui Y."/>
            <person name="Zhang H."/>
            <person name="O'Toole P.W."/>
        </authorList>
    </citation>
    <scope>NUCLEOTIDE SEQUENCE [LARGE SCALE GENOMIC DNA]</scope>
    <source>
        <strain evidence="2 3">DSM 15945</strain>
    </source>
</reference>
<name>A0A0R1U0K1_9LACO</name>
<feature type="transmembrane region" description="Helical" evidence="1">
    <location>
        <begin position="132"/>
        <end position="152"/>
    </location>
</feature>
<dbReference type="Proteomes" id="UP000051922">
    <property type="component" value="Unassembled WGS sequence"/>
</dbReference>
<feature type="transmembrane region" description="Helical" evidence="1">
    <location>
        <begin position="228"/>
        <end position="248"/>
    </location>
</feature>
<evidence type="ECO:0008006" key="4">
    <source>
        <dbReference type="Google" id="ProtNLM"/>
    </source>
</evidence>
<sequence>MSPGLFMVIVSLLVVCPFLFGPVVHGYADNGDFWRVIYSNGMYPFAAGSRSDYFAYLHPQYHIMQYFNEHAVVVHSSQTLFVKLAQLLNGLLYSHKIFDIRFMGIVNFALYLGALYLLTVALTHPVRGIRSYIIALMVVFVFDDSAITLYMNSFFAEPGGLTLLLYAVAAILLLSRNVYRRRWPLVVLYFVSSALMVFNKQQNAPLALSMAVVTLGLLFIPQWRRVRPYILGGIAAVLLTGVVTFALISKQFNDINMYQTFTYGVLVEQQHPGKAIAGAGINRQYALMRNGAYNPPEYASVLPTNKATTKHLTSKLSTGWVVAYYIKHPQQFMALMDVTAKNLMVVQVGAVGDYPQSAGGSAQQQAHYFTGMSTLMRAFYPRRFAFNILLAVVLILVFSVGLYADIRAGATEGVLRFMLVLGLLSILIGVPIVSVIGDGTADLAKHMFLAPMSLEIILVILVADALNGRLWHAYREGAEQDV</sequence>
<evidence type="ECO:0000313" key="3">
    <source>
        <dbReference type="Proteomes" id="UP000051922"/>
    </source>
</evidence>
<dbReference type="AlphaFoldDB" id="A0A0R1U0K1"/>
<feature type="transmembrane region" description="Helical" evidence="1">
    <location>
        <begin position="100"/>
        <end position="120"/>
    </location>
</feature>
<feature type="transmembrane region" description="Helical" evidence="1">
    <location>
        <begin position="204"/>
        <end position="221"/>
    </location>
</feature>
<organism evidence="2 3">
    <name type="scientific">Lacticaseibacillus pantheris DSM 15945 = JCM 12539 = NBRC 106106</name>
    <dbReference type="NCBI Taxonomy" id="1423783"/>
    <lineage>
        <taxon>Bacteria</taxon>
        <taxon>Bacillati</taxon>
        <taxon>Bacillota</taxon>
        <taxon>Bacilli</taxon>
        <taxon>Lactobacillales</taxon>
        <taxon>Lactobacillaceae</taxon>
        <taxon>Lacticaseibacillus</taxon>
    </lineage>
</organism>
<feature type="transmembrane region" description="Helical" evidence="1">
    <location>
        <begin position="158"/>
        <end position="175"/>
    </location>
</feature>
<dbReference type="PATRIC" id="fig|1423783.4.peg.1962"/>
<keyword evidence="1" id="KW-1133">Transmembrane helix</keyword>
<gene>
    <name evidence="2" type="ORF">FC50_GL001919</name>
</gene>